<accession>A0A6P8HK70</accession>
<dbReference type="Pfam" id="PF00531">
    <property type="entry name" value="Death"/>
    <property type="match status" value="1"/>
</dbReference>
<feature type="compositionally biased region" description="Basic and acidic residues" evidence="1">
    <location>
        <begin position="14"/>
        <end position="39"/>
    </location>
</feature>
<organism evidence="3 4">
    <name type="scientific">Actinia tenebrosa</name>
    <name type="common">Australian red waratah sea anemone</name>
    <dbReference type="NCBI Taxonomy" id="6105"/>
    <lineage>
        <taxon>Eukaryota</taxon>
        <taxon>Metazoa</taxon>
        <taxon>Cnidaria</taxon>
        <taxon>Anthozoa</taxon>
        <taxon>Hexacorallia</taxon>
        <taxon>Actiniaria</taxon>
        <taxon>Actiniidae</taxon>
        <taxon>Actinia</taxon>
    </lineage>
</organism>
<dbReference type="SUPFAM" id="SSF47986">
    <property type="entry name" value="DEATH domain"/>
    <property type="match status" value="1"/>
</dbReference>
<gene>
    <name evidence="4" type="primary">LOC116292164</name>
</gene>
<dbReference type="PROSITE" id="PS50017">
    <property type="entry name" value="DEATH_DOMAIN"/>
    <property type="match status" value="1"/>
</dbReference>
<evidence type="ECO:0000313" key="3">
    <source>
        <dbReference type="Proteomes" id="UP000515163"/>
    </source>
</evidence>
<dbReference type="GeneID" id="116292164"/>
<dbReference type="InterPro" id="IPR000488">
    <property type="entry name" value="Death_dom"/>
</dbReference>
<dbReference type="AlphaFoldDB" id="A0A6P8HK70"/>
<sequence length="330" mass="37257">MASIKSWFKRTFFKKREGDHRQSNSEKTENNADKQEESRPGCSTVQEVRPIGECKDYANMGPNTTGGHAYHGGVNMDNEPTLERPDHKEDCESESIGNASLRSSLNSAENTNRESMSEAESFEKCAHENESLDESLESMATEAKPSSDQDNNVTSDHEASNNLIKQEGNELVTQLQQPVEISNRFVNKDETDMQQLQWKKAAVSEEYYKVLHVHAQEQAQSKVEPLVSGVLLNEKLKSIISLKLDGRSSVLANWENLACELDAPPNIKAQCRRTTMESPTELLFESFNSWRHTENLTVNEVIAFLNEMKRKDAVEVIEKAIPAHQRDCQV</sequence>
<dbReference type="InterPro" id="IPR011029">
    <property type="entry name" value="DEATH-like_dom_sf"/>
</dbReference>
<feature type="domain" description="Death" evidence="2">
    <location>
        <begin position="252"/>
        <end position="321"/>
    </location>
</feature>
<name>A0A6P8HK70_ACTTE</name>
<feature type="compositionally biased region" description="Basic and acidic residues" evidence="1">
    <location>
        <begin position="81"/>
        <end position="90"/>
    </location>
</feature>
<feature type="compositionally biased region" description="Polar residues" evidence="1">
    <location>
        <begin position="95"/>
        <end position="110"/>
    </location>
</feature>
<feature type="compositionally biased region" description="Basic and acidic residues" evidence="1">
    <location>
        <begin position="111"/>
        <end position="130"/>
    </location>
</feature>
<dbReference type="KEGG" id="aten:116292164"/>
<protein>
    <submittedName>
        <fullName evidence="4">Uncharacterized protein LOC116292164</fullName>
    </submittedName>
</protein>
<dbReference type="InParanoid" id="A0A6P8HK70"/>
<keyword evidence="3" id="KW-1185">Reference proteome</keyword>
<proteinExistence type="predicted"/>
<evidence type="ECO:0000259" key="2">
    <source>
        <dbReference type="PROSITE" id="PS50017"/>
    </source>
</evidence>
<evidence type="ECO:0000313" key="4">
    <source>
        <dbReference type="RefSeq" id="XP_031555288.1"/>
    </source>
</evidence>
<evidence type="ECO:0000256" key="1">
    <source>
        <dbReference type="SAM" id="MobiDB-lite"/>
    </source>
</evidence>
<feature type="non-terminal residue" evidence="4">
    <location>
        <position position="330"/>
    </location>
</feature>
<reference evidence="4" key="1">
    <citation type="submission" date="2025-08" db="UniProtKB">
        <authorList>
            <consortium name="RefSeq"/>
        </authorList>
    </citation>
    <scope>IDENTIFICATION</scope>
    <source>
        <tissue evidence="4">Tentacle</tissue>
    </source>
</reference>
<dbReference type="Gene3D" id="1.10.533.10">
    <property type="entry name" value="Death Domain, Fas"/>
    <property type="match status" value="1"/>
</dbReference>
<feature type="region of interest" description="Disordered" evidence="1">
    <location>
        <begin position="1"/>
        <end position="157"/>
    </location>
</feature>
<dbReference type="Proteomes" id="UP000515163">
    <property type="component" value="Unplaced"/>
</dbReference>
<dbReference type="GO" id="GO:0007165">
    <property type="term" value="P:signal transduction"/>
    <property type="evidence" value="ECO:0007669"/>
    <property type="project" value="InterPro"/>
</dbReference>
<dbReference type="RefSeq" id="XP_031555288.1">
    <property type="nucleotide sequence ID" value="XM_031699428.1"/>
</dbReference>
<feature type="compositionally biased region" description="Polar residues" evidence="1">
    <location>
        <begin position="144"/>
        <end position="157"/>
    </location>
</feature>